<protein>
    <submittedName>
        <fullName evidence="3">Uncharacterized protein</fullName>
    </submittedName>
</protein>
<sequence>MSMNKLMRLIEFDDSKEFRFIVSIKEEQENYKYDNIEVSEETNITIKTSMNKARVISRNIDELYKTDQTIDHYEIKLNNIQENNKTQKVVEVFNILLNSIGQEINVREELGVIFLMIEYELGEDIDAHNNNNNKDNHDNTNINNVNKNMNNNNNNKDDNDELGYSDLLFMYKIYK</sequence>
<dbReference type="EMBL" id="JAPFFF010000002">
    <property type="protein sequence ID" value="KAK8896853.1"/>
    <property type="molecule type" value="Genomic_DNA"/>
</dbReference>
<evidence type="ECO:0000313" key="4">
    <source>
        <dbReference type="Proteomes" id="UP001470230"/>
    </source>
</evidence>
<proteinExistence type="predicted"/>
<keyword evidence="4" id="KW-1185">Reference proteome</keyword>
<evidence type="ECO:0000313" key="2">
    <source>
        <dbReference type="EMBL" id="KAK8896851.1"/>
    </source>
</evidence>
<feature type="compositionally biased region" description="Low complexity" evidence="1">
    <location>
        <begin position="129"/>
        <end position="154"/>
    </location>
</feature>
<organism evidence="3 4">
    <name type="scientific">Tritrichomonas musculus</name>
    <dbReference type="NCBI Taxonomy" id="1915356"/>
    <lineage>
        <taxon>Eukaryota</taxon>
        <taxon>Metamonada</taxon>
        <taxon>Parabasalia</taxon>
        <taxon>Tritrichomonadida</taxon>
        <taxon>Tritrichomonadidae</taxon>
        <taxon>Tritrichomonas</taxon>
    </lineage>
</organism>
<feature type="region of interest" description="Disordered" evidence="1">
    <location>
        <begin position="128"/>
        <end position="158"/>
    </location>
</feature>
<comment type="caution">
    <text evidence="3">The sequence shown here is derived from an EMBL/GenBank/DDBJ whole genome shotgun (WGS) entry which is preliminary data.</text>
</comment>
<evidence type="ECO:0000256" key="1">
    <source>
        <dbReference type="SAM" id="MobiDB-lite"/>
    </source>
</evidence>
<accession>A0ABR2L184</accession>
<dbReference type="Proteomes" id="UP001470230">
    <property type="component" value="Unassembled WGS sequence"/>
</dbReference>
<reference evidence="3 4" key="1">
    <citation type="submission" date="2024-04" db="EMBL/GenBank/DDBJ databases">
        <title>Tritrichomonas musculus Genome.</title>
        <authorList>
            <person name="Alves-Ferreira E."/>
            <person name="Grigg M."/>
            <person name="Lorenzi H."/>
            <person name="Galac M."/>
        </authorList>
    </citation>
    <scope>NUCLEOTIDE SEQUENCE [LARGE SCALE GENOMIC DNA]</scope>
    <source>
        <strain evidence="3 4">EAF2021</strain>
    </source>
</reference>
<dbReference type="EMBL" id="JAPFFF010000002">
    <property type="protein sequence ID" value="KAK8896851.1"/>
    <property type="molecule type" value="Genomic_DNA"/>
</dbReference>
<evidence type="ECO:0000313" key="3">
    <source>
        <dbReference type="EMBL" id="KAK8896853.1"/>
    </source>
</evidence>
<name>A0ABR2L184_9EUKA</name>
<gene>
    <name evidence="2" type="ORF">M9Y10_014776</name>
    <name evidence="3" type="ORF">M9Y10_014778</name>
</gene>